<protein>
    <submittedName>
        <fullName evidence="1">Uncharacterized protein</fullName>
    </submittedName>
</protein>
<accession>A0A3B0RX08</accession>
<reference evidence="1" key="1">
    <citation type="submission" date="2018-06" db="EMBL/GenBank/DDBJ databases">
        <authorList>
            <person name="Zhirakovskaya E."/>
        </authorList>
    </citation>
    <scope>NUCLEOTIDE SEQUENCE</scope>
</reference>
<feature type="non-terminal residue" evidence="1">
    <location>
        <position position="25"/>
    </location>
</feature>
<gene>
    <name evidence="1" type="ORF">MNBD_ACTINO01-1062</name>
</gene>
<proteinExistence type="predicted"/>
<evidence type="ECO:0000313" key="1">
    <source>
        <dbReference type="EMBL" id="VAV95581.1"/>
    </source>
</evidence>
<name>A0A3B0RX08_9ZZZZ</name>
<organism evidence="1">
    <name type="scientific">hydrothermal vent metagenome</name>
    <dbReference type="NCBI Taxonomy" id="652676"/>
    <lineage>
        <taxon>unclassified sequences</taxon>
        <taxon>metagenomes</taxon>
        <taxon>ecological metagenomes</taxon>
    </lineage>
</organism>
<dbReference type="EMBL" id="UOEI01000152">
    <property type="protein sequence ID" value="VAV95581.1"/>
    <property type="molecule type" value="Genomic_DNA"/>
</dbReference>
<dbReference type="AlphaFoldDB" id="A0A3B0RX08"/>
<sequence length="25" mass="2704">MSRAWSRSAKVAFVGSHGIRKTTAV</sequence>